<sequence>MSDPVERPSSPPPATCKVVLAAPIASKLMTELKSDLRELGRSPLLVGFLANSDPAAKMYADWTRKTCEENGFSFDLRVLDKDALEDAILAANADDAVDGIIIYFPVFGSSQDRYLQQLTVPEKDVEGLSHTYLFNMYQNRRFLDLAKRQKSLLPCTPLAIIKILEHIGVYNSILPYGNRLFGRTITVVNRSEIVGRPLAALLANDGAEVWSVDVTGVQRFSRGEGIKRRMHHVQDVSETLEDVVPRSDVVITGVPSKNYKFPVHLLKQGAVCINFSSEKNFDPEVKERASIYVPAVGKVTITILLRNILRLIENRKAAKSSVELAN</sequence>
<keyword evidence="4" id="KW-0963">Cytoplasm</keyword>
<dbReference type="PANTHER" id="PTHR48099">
    <property type="entry name" value="C-1-TETRAHYDROFOLATE SYNTHASE, CYTOPLASMIC-RELATED"/>
    <property type="match status" value="1"/>
</dbReference>
<evidence type="ECO:0000256" key="7">
    <source>
        <dbReference type="ARBA" id="ARBA00023002"/>
    </source>
</evidence>
<dbReference type="Gene3D" id="3.40.50.720">
    <property type="entry name" value="NAD(P)-binding Rossmann-like Domain"/>
    <property type="match status" value="1"/>
</dbReference>
<dbReference type="FunCoup" id="A0A5J5FC95">
    <property type="interactions" value="274"/>
</dbReference>
<dbReference type="InterPro" id="IPR020631">
    <property type="entry name" value="THF_DH/CycHdrlase_NAD-bd_dom"/>
</dbReference>
<proteinExistence type="inferred from homology"/>
<evidence type="ECO:0000256" key="1">
    <source>
        <dbReference type="ARBA" id="ARBA00004123"/>
    </source>
</evidence>
<dbReference type="GO" id="GO:0005829">
    <property type="term" value="C:cytosol"/>
    <property type="evidence" value="ECO:0007669"/>
    <property type="project" value="TreeGrafter"/>
</dbReference>
<dbReference type="PRINTS" id="PR00085">
    <property type="entry name" value="THFDHDRGNASE"/>
</dbReference>
<evidence type="ECO:0000256" key="13">
    <source>
        <dbReference type="ARBA" id="ARBA00074830"/>
    </source>
</evidence>
<comment type="subunit">
    <text evidence="3">Homodimer.</text>
</comment>
<dbReference type="EC" id="1.5.1.15" evidence="12"/>
<evidence type="ECO:0000256" key="3">
    <source>
        <dbReference type="ARBA" id="ARBA00011738"/>
    </source>
</evidence>
<evidence type="ECO:0000313" key="17">
    <source>
        <dbReference type="Proteomes" id="UP000326924"/>
    </source>
</evidence>
<dbReference type="GO" id="GO:0004488">
    <property type="term" value="F:methylenetetrahydrofolate dehydrogenase (NADP+) activity"/>
    <property type="evidence" value="ECO:0007669"/>
    <property type="project" value="InterPro"/>
</dbReference>
<evidence type="ECO:0000256" key="6">
    <source>
        <dbReference type="ARBA" id="ARBA00022755"/>
    </source>
</evidence>
<evidence type="ECO:0000259" key="15">
    <source>
        <dbReference type="Pfam" id="PF02882"/>
    </source>
</evidence>
<comment type="subcellular location">
    <subcellularLocation>
        <location evidence="2">Cytoplasm</location>
    </subcellularLocation>
    <subcellularLocation>
        <location evidence="1">Nucleus</location>
    </subcellularLocation>
</comment>
<dbReference type="GO" id="GO:0005634">
    <property type="term" value="C:nucleus"/>
    <property type="evidence" value="ECO:0007669"/>
    <property type="project" value="UniProtKB-SubCell"/>
</dbReference>
<evidence type="ECO:0000256" key="9">
    <source>
        <dbReference type="ARBA" id="ARBA00023242"/>
    </source>
</evidence>
<keyword evidence="17" id="KW-1185">Reference proteome</keyword>
<comment type="caution">
    <text evidence="16">The sequence shown here is derived from an EMBL/GenBank/DDBJ whole genome shotgun (WGS) entry which is preliminary data.</text>
</comment>
<evidence type="ECO:0000256" key="10">
    <source>
        <dbReference type="ARBA" id="ARBA00053076"/>
    </source>
</evidence>
<dbReference type="InterPro" id="IPR020630">
    <property type="entry name" value="THF_DH/CycHdrlase_cat_dom"/>
</dbReference>
<dbReference type="Pfam" id="PF00763">
    <property type="entry name" value="THF_DHG_CYH"/>
    <property type="match status" value="1"/>
</dbReference>
<dbReference type="InterPro" id="IPR000672">
    <property type="entry name" value="THF_DH/CycHdrlase"/>
</dbReference>
<comment type="similarity">
    <text evidence="11">Belongs to the tetrahydrofolate dehydrogenase/cyclohydrolase family.</text>
</comment>
<keyword evidence="7" id="KW-0560">Oxidoreductase</keyword>
<keyword evidence="9" id="KW-0539">Nucleus</keyword>
<dbReference type="Pfam" id="PF02882">
    <property type="entry name" value="THF_DHG_CYH_C"/>
    <property type="match status" value="1"/>
</dbReference>
<dbReference type="GO" id="GO:0009113">
    <property type="term" value="P:purine nucleobase biosynthetic process"/>
    <property type="evidence" value="ECO:0007669"/>
    <property type="project" value="TreeGrafter"/>
</dbReference>
<dbReference type="FunFam" id="3.40.50.10860:FF:000012">
    <property type="entry name" value="Methylenetetrahydrofolate dehydrogenase [NAD(+)]"/>
    <property type="match status" value="1"/>
</dbReference>
<keyword evidence="8" id="KW-0520">NAD</keyword>
<name>A0A5J5FC95_9PEZI</name>
<keyword evidence="6" id="KW-0658">Purine biosynthesis</keyword>
<dbReference type="InterPro" id="IPR035812">
    <property type="entry name" value="m-THF_DH_NAD-bd"/>
</dbReference>
<accession>A0A5J5FC95</accession>
<dbReference type="GO" id="GO:0004487">
    <property type="term" value="F:methylenetetrahydrofolate dehydrogenase (NAD+) activity"/>
    <property type="evidence" value="ECO:0007669"/>
    <property type="project" value="UniProtKB-EC"/>
</dbReference>
<evidence type="ECO:0000256" key="8">
    <source>
        <dbReference type="ARBA" id="ARBA00023027"/>
    </source>
</evidence>
<dbReference type="InterPro" id="IPR036291">
    <property type="entry name" value="NAD(P)-bd_dom_sf"/>
</dbReference>
<evidence type="ECO:0000256" key="5">
    <source>
        <dbReference type="ARBA" id="ARBA00022563"/>
    </source>
</evidence>
<evidence type="ECO:0000259" key="14">
    <source>
        <dbReference type="Pfam" id="PF00763"/>
    </source>
</evidence>
<dbReference type="Gene3D" id="3.40.50.10860">
    <property type="entry name" value="Leucine Dehydrogenase, chain A, domain 1"/>
    <property type="match status" value="1"/>
</dbReference>
<evidence type="ECO:0000313" key="16">
    <source>
        <dbReference type="EMBL" id="KAA8914978.1"/>
    </source>
</evidence>
<dbReference type="OrthoDB" id="41403at2759"/>
<dbReference type="AlphaFoldDB" id="A0A5J5FC95"/>
<dbReference type="FunFam" id="3.40.50.720:FF:000255">
    <property type="entry name" value="Methylenetetrahydrofolate dehydrogenase"/>
    <property type="match status" value="1"/>
</dbReference>
<comment type="function">
    <text evidence="10">Catalyzes oxidation of cytoplasmic one-carbon units for purine biosynthesis.</text>
</comment>
<feature type="domain" description="Tetrahydrofolate dehydrogenase/cyclohydrolase catalytic" evidence="14">
    <location>
        <begin position="22"/>
        <end position="126"/>
    </location>
</feature>
<reference evidence="16 17" key="1">
    <citation type="submission" date="2019-09" db="EMBL/GenBank/DDBJ databases">
        <title>Draft genome of the ectomycorrhizal ascomycete Sphaerosporella brunnea.</title>
        <authorList>
            <consortium name="DOE Joint Genome Institute"/>
            <person name="Benucci G.M."/>
            <person name="Marozzi G."/>
            <person name="Antonielli L."/>
            <person name="Sanchez S."/>
            <person name="Marco P."/>
            <person name="Wang X."/>
            <person name="Falini L.B."/>
            <person name="Barry K."/>
            <person name="Haridas S."/>
            <person name="Lipzen A."/>
            <person name="Labutti K."/>
            <person name="Grigoriev I.V."/>
            <person name="Murat C."/>
            <person name="Martin F."/>
            <person name="Albertini E."/>
            <person name="Donnini D."/>
            <person name="Bonito G."/>
        </authorList>
    </citation>
    <scope>NUCLEOTIDE SEQUENCE [LARGE SCALE GENOMIC DNA]</scope>
    <source>
        <strain evidence="16 17">Sb_GMNB300</strain>
    </source>
</reference>
<keyword evidence="5" id="KW-0554">One-carbon metabolism</keyword>
<dbReference type="InParanoid" id="A0A5J5FC95"/>
<feature type="domain" description="Tetrahydrofolate dehydrogenase/cyclohydrolase NAD(P)-binding" evidence="15">
    <location>
        <begin position="154"/>
        <end position="213"/>
    </location>
</feature>
<dbReference type="Proteomes" id="UP000326924">
    <property type="component" value="Unassembled WGS sequence"/>
</dbReference>
<dbReference type="CDD" id="cd01079">
    <property type="entry name" value="NAD_bind_m-THF_DH"/>
    <property type="match status" value="1"/>
</dbReference>
<gene>
    <name evidence="16" type="ORF">FN846DRAFT_924220</name>
</gene>
<dbReference type="SUPFAM" id="SSF53223">
    <property type="entry name" value="Aminoacid dehydrogenase-like, N-terminal domain"/>
    <property type="match status" value="1"/>
</dbReference>
<evidence type="ECO:0000256" key="4">
    <source>
        <dbReference type="ARBA" id="ARBA00022490"/>
    </source>
</evidence>
<dbReference type="SUPFAM" id="SSF51735">
    <property type="entry name" value="NAD(P)-binding Rossmann-fold domains"/>
    <property type="match status" value="1"/>
</dbReference>
<evidence type="ECO:0000256" key="2">
    <source>
        <dbReference type="ARBA" id="ARBA00004496"/>
    </source>
</evidence>
<evidence type="ECO:0000256" key="12">
    <source>
        <dbReference type="ARBA" id="ARBA00066980"/>
    </source>
</evidence>
<organism evidence="16 17">
    <name type="scientific">Sphaerosporella brunnea</name>
    <dbReference type="NCBI Taxonomy" id="1250544"/>
    <lineage>
        <taxon>Eukaryota</taxon>
        <taxon>Fungi</taxon>
        <taxon>Dikarya</taxon>
        <taxon>Ascomycota</taxon>
        <taxon>Pezizomycotina</taxon>
        <taxon>Pezizomycetes</taxon>
        <taxon>Pezizales</taxon>
        <taxon>Pyronemataceae</taxon>
        <taxon>Sphaerosporella</taxon>
    </lineage>
</organism>
<dbReference type="GO" id="GO:0006164">
    <property type="term" value="P:purine nucleotide biosynthetic process"/>
    <property type="evidence" value="ECO:0007669"/>
    <property type="project" value="UniProtKB-KW"/>
</dbReference>
<dbReference type="InterPro" id="IPR046346">
    <property type="entry name" value="Aminoacid_DH-like_N_sf"/>
</dbReference>
<evidence type="ECO:0000256" key="11">
    <source>
        <dbReference type="ARBA" id="ARBA00061364"/>
    </source>
</evidence>
<protein>
    <recommendedName>
        <fullName evidence="13">Methylenetetrahydrofolate dehydrogenase [NAD(+)]</fullName>
        <ecNumber evidence="12">1.5.1.15</ecNumber>
    </recommendedName>
</protein>
<dbReference type="PANTHER" id="PTHR48099:SF3">
    <property type="entry name" value="METHYLENETETRAHYDROFOLATE DEHYDROGENASE [NAD(+)]"/>
    <property type="match status" value="1"/>
</dbReference>
<dbReference type="GO" id="GO:0006730">
    <property type="term" value="P:one-carbon metabolic process"/>
    <property type="evidence" value="ECO:0007669"/>
    <property type="project" value="UniProtKB-KW"/>
</dbReference>
<dbReference type="EMBL" id="VXIS01000001">
    <property type="protein sequence ID" value="KAA8914978.1"/>
    <property type="molecule type" value="Genomic_DNA"/>
</dbReference>